<reference evidence="1" key="1">
    <citation type="submission" date="2018-05" db="EMBL/GenBank/DDBJ databases">
        <authorList>
            <person name="Lanie J.A."/>
            <person name="Ng W.-L."/>
            <person name="Kazmierczak K.M."/>
            <person name="Andrzejewski T.M."/>
            <person name="Davidsen T.M."/>
            <person name="Wayne K.J."/>
            <person name="Tettelin H."/>
            <person name="Glass J.I."/>
            <person name="Rusch D."/>
            <person name="Podicherti R."/>
            <person name="Tsui H.-C.T."/>
            <person name="Winkler M.E."/>
        </authorList>
    </citation>
    <scope>NUCLEOTIDE SEQUENCE</scope>
</reference>
<dbReference type="InterPro" id="IPR029063">
    <property type="entry name" value="SAM-dependent_MTases_sf"/>
</dbReference>
<dbReference type="SUPFAM" id="SSF53335">
    <property type="entry name" value="S-adenosyl-L-methionine-dependent methyltransferases"/>
    <property type="match status" value="1"/>
</dbReference>
<gene>
    <name evidence="1" type="ORF">METZ01_LOCUS93807</name>
</gene>
<sequence length="193" mass="22327">MRHAGFEVFQVDKYSNTAEYKVDFIEHQFDKKFDVIFCSHVVEHQRNIGLFLDKIYDLLSDVGVLIISAPNHPVETLVEGHLNSFIFPLFLQHMIHAGFDCKNGKYLSTVENSFIVSKANNFDVNERQENGYQWTAKHQDRSPIDLKSSTINTTPTLYNCKCFITGNKIALPHTYQPYGMVINMERWGLKFNT</sequence>
<protein>
    <recommendedName>
        <fullName evidence="2">Methyltransferase type 11 domain-containing protein</fullName>
    </recommendedName>
</protein>
<dbReference type="Pfam" id="PF13489">
    <property type="entry name" value="Methyltransf_23"/>
    <property type="match status" value="1"/>
</dbReference>
<organism evidence="1">
    <name type="scientific">marine metagenome</name>
    <dbReference type="NCBI Taxonomy" id="408172"/>
    <lineage>
        <taxon>unclassified sequences</taxon>
        <taxon>metagenomes</taxon>
        <taxon>ecological metagenomes</taxon>
    </lineage>
</organism>
<dbReference type="Gene3D" id="3.40.50.150">
    <property type="entry name" value="Vaccinia Virus protein VP39"/>
    <property type="match status" value="1"/>
</dbReference>
<accession>A0A381VN80</accession>
<dbReference type="EMBL" id="UINC01009120">
    <property type="protein sequence ID" value="SVA40953.1"/>
    <property type="molecule type" value="Genomic_DNA"/>
</dbReference>
<name>A0A381VN80_9ZZZZ</name>
<proteinExistence type="predicted"/>
<dbReference type="AlphaFoldDB" id="A0A381VN80"/>
<evidence type="ECO:0008006" key="2">
    <source>
        <dbReference type="Google" id="ProtNLM"/>
    </source>
</evidence>
<evidence type="ECO:0000313" key="1">
    <source>
        <dbReference type="EMBL" id="SVA40953.1"/>
    </source>
</evidence>